<sequence>MNPNSTNSMPLRICERNSFLIAGLGFFGDPFSLSGEWTEENEIGRLWHRYMTFMHLPGAQTPSLLNPTVGYELWIEHADTRAKGFWEIFVGQEIADITAVPVELSIKMLPAMTYAVLTLRGEEIASDWQRAMLDSLTEAGFQQALPYSFEYYDHRFKGMEQLAESEMDVYIPITPRNAGI</sequence>
<organism evidence="2">
    <name type="scientific">Candidatus Moduliflexus flocculans</name>
    <dbReference type="NCBI Taxonomy" id="1499966"/>
    <lineage>
        <taxon>Bacteria</taxon>
        <taxon>Candidatus Moduliflexota</taxon>
        <taxon>Candidatus Moduliflexia</taxon>
        <taxon>Candidatus Moduliflexales</taxon>
        <taxon>Candidatus Moduliflexaceae</taxon>
    </lineage>
</organism>
<dbReference type="EMBL" id="DF820460">
    <property type="protein sequence ID" value="GAK54217.1"/>
    <property type="molecule type" value="Genomic_DNA"/>
</dbReference>
<dbReference type="Proteomes" id="UP000030700">
    <property type="component" value="Unassembled WGS sequence"/>
</dbReference>
<reference evidence="2" key="1">
    <citation type="journal article" date="2015" name="PeerJ">
        <title>First genomic representation of candidate bacterial phylum KSB3 points to enhanced environmental sensing as a trigger of wastewater bulking.</title>
        <authorList>
            <person name="Sekiguchi Y."/>
            <person name="Ohashi A."/>
            <person name="Parks D.H."/>
            <person name="Yamauchi T."/>
            <person name="Tyson G.W."/>
            <person name="Hugenholtz P."/>
        </authorList>
    </citation>
    <scope>NUCLEOTIDE SEQUENCE [LARGE SCALE GENOMIC DNA]</scope>
</reference>
<proteinExistence type="predicted"/>
<name>A0A081BS36_9BACT</name>
<dbReference type="STRING" id="1499966.U14_05496"/>
<dbReference type="AlphaFoldDB" id="A0A081BS36"/>
<dbReference type="InterPro" id="IPR010499">
    <property type="entry name" value="AraC_E-bd"/>
</dbReference>
<dbReference type="InterPro" id="IPR011256">
    <property type="entry name" value="Reg_factor_effector_dom_sf"/>
</dbReference>
<dbReference type="SUPFAM" id="SSF55136">
    <property type="entry name" value="Probable bacterial effector-binding domain"/>
    <property type="match status" value="1"/>
</dbReference>
<feature type="domain" description="AraC effector-binding" evidence="1">
    <location>
        <begin position="9"/>
        <end position="174"/>
    </location>
</feature>
<dbReference type="InterPro" id="IPR029441">
    <property type="entry name" value="Cass2"/>
</dbReference>
<dbReference type="HOGENOM" id="CLU_1493405_0_0_0"/>
<evidence type="ECO:0000259" key="1">
    <source>
        <dbReference type="SMART" id="SM00871"/>
    </source>
</evidence>
<evidence type="ECO:0000313" key="3">
    <source>
        <dbReference type="Proteomes" id="UP000030700"/>
    </source>
</evidence>
<dbReference type="Pfam" id="PF14526">
    <property type="entry name" value="Cass2"/>
    <property type="match status" value="1"/>
</dbReference>
<gene>
    <name evidence="2" type="ORF">U14_05496</name>
</gene>
<keyword evidence="3" id="KW-1185">Reference proteome</keyword>
<dbReference type="SMART" id="SM00871">
    <property type="entry name" value="AraC_E_bind"/>
    <property type="match status" value="1"/>
</dbReference>
<protein>
    <recommendedName>
        <fullName evidence="1">AraC effector-binding domain-containing protein</fullName>
    </recommendedName>
</protein>
<evidence type="ECO:0000313" key="2">
    <source>
        <dbReference type="EMBL" id="GAK54217.1"/>
    </source>
</evidence>
<dbReference type="Gene3D" id="3.20.80.10">
    <property type="entry name" value="Regulatory factor, effector binding domain"/>
    <property type="match status" value="1"/>
</dbReference>
<accession>A0A081BS36</accession>